<dbReference type="InterPro" id="IPR005018">
    <property type="entry name" value="DOMON_domain"/>
</dbReference>
<evidence type="ECO:0000259" key="2">
    <source>
        <dbReference type="PROSITE" id="PS50836"/>
    </source>
</evidence>
<dbReference type="Proteomes" id="UP000054560">
    <property type="component" value="Unassembled WGS sequence"/>
</dbReference>
<dbReference type="PANTHER" id="PTHR47281:SF1">
    <property type="entry name" value="OS09G0557700 PROTEIN"/>
    <property type="match status" value="1"/>
</dbReference>
<dbReference type="AlphaFoldDB" id="A0A0L0FPD7"/>
<dbReference type="InterPro" id="IPR045266">
    <property type="entry name" value="DOH_DOMON"/>
</dbReference>
<accession>A0A0L0FPD7</accession>
<protein>
    <recommendedName>
        <fullName evidence="2">DOMON domain-containing protein</fullName>
    </recommendedName>
</protein>
<evidence type="ECO:0000313" key="3">
    <source>
        <dbReference type="EMBL" id="KNC78564.1"/>
    </source>
</evidence>
<feature type="signal peptide" evidence="1">
    <location>
        <begin position="1"/>
        <end position="23"/>
    </location>
</feature>
<gene>
    <name evidence="3" type="ORF">SARC_09011</name>
</gene>
<feature type="chain" id="PRO_5005538885" description="DOMON domain-containing protein" evidence="1">
    <location>
        <begin position="24"/>
        <end position="491"/>
    </location>
</feature>
<name>A0A0L0FPD7_9EUKA</name>
<feature type="domain" description="DOMON" evidence="2">
    <location>
        <begin position="358"/>
        <end position="469"/>
    </location>
</feature>
<evidence type="ECO:0000313" key="4">
    <source>
        <dbReference type="Proteomes" id="UP000054560"/>
    </source>
</evidence>
<dbReference type="SMART" id="SM00664">
    <property type="entry name" value="DoH"/>
    <property type="match status" value="2"/>
</dbReference>
<proteinExistence type="predicted"/>
<dbReference type="PROSITE" id="PS51257">
    <property type="entry name" value="PROKAR_LIPOPROTEIN"/>
    <property type="match status" value="1"/>
</dbReference>
<keyword evidence="4" id="KW-1185">Reference proteome</keyword>
<dbReference type="PROSITE" id="PS50836">
    <property type="entry name" value="DOMON"/>
    <property type="match status" value="2"/>
</dbReference>
<dbReference type="PANTHER" id="PTHR47281">
    <property type="entry name" value="OS09G0557700 PROTEIN"/>
    <property type="match status" value="1"/>
</dbReference>
<feature type="domain" description="DOMON" evidence="2">
    <location>
        <begin position="192"/>
        <end position="304"/>
    </location>
</feature>
<dbReference type="InterPro" id="IPR045879">
    <property type="entry name" value="B561A"/>
</dbReference>
<keyword evidence="1" id="KW-0732">Signal</keyword>
<organism evidence="3 4">
    <name type="scientific">Sphaeroforma arctica JP610</name>
    <dbReference type="NCBI Taxonomy" id="667725"/>
    <lineage>
        <taxon>Eukaryota</taxon>
        <taxon>Ichthyosporea</taxon>
        <taxon>Ichthyophonida</taxon>
        <taxon>Sphaeroforma</taxon>
    </lineage>
</organism>
<reference evidence="3 4" key="1">
    <citation type="submission" date="2011-02" db="EMBL/GenBank/DDBJ databases">
        <title>The Genome Sequence of Sphaeroforma arctica JP610.</title>
        <authorList>
            <consortium name="The Broad Institute Genome Sequencing Platform"/>
            <person name="Russ C."/>
            <person name="Cuomo C."/>
            <person name="Young S.K."/>
            <person name="Zeng Q."/>
            <person name="Gargeya S."/>
            <person name="Alvarado L."/>
            <person name="Berlin A."/>
            <person name="Chapman S.B."/>
            <person name="Chen Z."/>
            <person name="Freedman E."/>
            <person name="Gellesch M."/>
            <person name="Goldberg J."/>
            <person name="Griggs A."/>
            <person name="Gujja S."/>
            <person name="Heilman E."/>
            <person name="Heiman D."/>
            <person name="Howarth C."/>
            <person name="Mehta T."/>
            <person name="Neiman D."/>
            <person name="Pearson M."/>
            <person name="Roberts A."/>
            <person name="Saif S."/>
            <person name="Shea T."/>
            <person name="Shenoy N."/>
            <person name="Sisk P."/>
            <person name="Stolte C."/>
            <person name="Sykes S."/>
            <person name="White J."/>
            <person name="Yandava C."/>
            <person name="Burger G."/>
            <person name="Gray M.W."/>
            <person name="Holland P.W.H."/>
            <person name="King N."/>
            <person name="Lang F.B.F."/>
            <person name="Roger A.J."/>
            <person name="Ruiz-Trillo I."/>
            <person name="Haas B."/>
            <person name="Nusbaum C."/>
            <person name="Birren B."/>
        </authorList>
    </citation>
    <scope>NUCLEOTIDE SEQUENCE [LARGE SCALE GENOMIC DNA]</scope>
    <source>
        <strain evidence="3 4">JP610</strain>
    </source>
</reference>
<dbReference type="OrthoDB" id="10003276at2759"/>
<dbReference type="CDD" id="cd09631">
    <property type="entry name" value="DOMON_DOH"/>
    <property type="match status" value="2"/>
</dbReference>
<evidence type="ECO:0000256" key="1">
    <source>
        <dbReference type="SAM" id="SignalP"/>
    </source>
</evidence>
<sequence>MKFSHEALVCVCLSLNLATVVSACDVVFSILSDTNNVVGTEALIATTGVVSDDGSGMQLSKCVYYYLPDFTVFEAGIGYDGFPTYAGTDRPNIDSGESCNITFDDTIAADSPFRTAGFVTVSDYDNILFGGLPLYFYDGDIGGVRPELDGHKCVGVLPSTWASLGVDAWGQTLPDYVTPEPDYQNMIVFADGDVTFEYTLLNDTLQAKTTIVNQECGWIGTGFGPGGMVGSSAVIGQNSANGTVEEYLLTTKSAAGVSPSLVNSVTNGVFTPGVNSTLRFEIPVDFWEGGLLPDEDNFLIWAWGTSDFVSYHDKRAVETVFLNQTIVVVDNTTDVNDTDSTVTEDTVMYANNYTFTSAPIILEYNFTADSFIARATLPGQVGWFGIGFGEEMVGSSAVIGQMSTDAEVQEFLLDGKNSAGVQPIAVSGVTNGSFSTDLDATVMEFTIPLQFGRANITANATNAMIWALGTSEFVSYHQARGQESVMLMSSE</sequence>
<dbReference type="RefSeq" id="XP_014152466.1">
    <property type="nucleotide sequence ID" value="XM_014296991.1"/>
</dbReference>
<dbReference type="GeneID" id="25909515"/>
<dbReference type="EMBL" id="KQ242467">
    <property type="protein sequence ID" value="KNC78564.1"/>
    <property type="molecule type" value="Genomic_DNA"/>
</dbReference>